<evidence type="ECO:0000259" key="4">
    <source>
        <dbReference type="PROSITE" id="PS50003"/>
    </source>
</evidence>
<feature type="compositionally biased region" description="Low complexity" evidence="3">
    <location>
        <begin position="574"/>
        <end position="585"/>
    </location>
</feature>
<reference evidence="6 7" key="1">
    <citation type="submission" date="2019-09" db="EMBL/GenBank/DDBJ databases">
        <title>Bird 10,000 Genomes (B10K) Project - Family phase.</title>
        <authorList>
            <person name="Zhang G."/>
        </authorList>
    </citation>
    <scope>NUCLEOTIDE SEQUENCE [LARGE SCALE GENOMIC DNA]</scope>
    <source>
        <strain evidence="6">B10K-DU-029-52</strain>
    </source>
</reference>
<feature type="domain" description="PH" evidence="4">
    <location>
        <begin position="320"/>
        <end position="419"/>
    </location>
</feature>
<dbReference type="Gene3D" id="2.30.29.30">
    <property type="entry name" value="Pleckstrin-homology domain (PH domain)/Phosphotyrosine-binding domain (PTB)"/>
    <property type="match status" value="1"/>
</dbReference>
<evidence type="ECO:0000256" key="3">
    <source>
        <dbReference type="SAM" id="MobiDB-lite"/>
    </source>
</evidence>
<feature type="compositionally biased region" description="Basic and acidic residues" evidence="3">
    <location>
        <begin position="687"/>
        <end position="711"/>
    </location>
</feature>
<feature type="compositionally biased region" description="Polar residues" evidence="3">
    <location>
        <begin position="623"/>
        <end position="635"/>
    </location>
</feature>
<feature type="region of interest" description="Disordered" evidence="3">
    <location>
        <begin position="572"/>
        <end position="599"/>
    </location>
</feature>
<feature type="compositionally biased region" description="Polar residues" evidence="3">
    <location>
        <begin position="63"/>
        <end position="73"/>
    </location>
</feature>
<keyword evidence="2" id="KW-0344">Guanine-nucleotide releasing factor</keyword>
<dbReference type="GO" id="GO:0005085">
    <property type="term" value="F:guanyl-nucleotide exchange factor activity"/>
    <property type="evidence" value="ECO:0007669"/>
    <property type="project" value="UniProtKB-KW"/>
</dbReference>
<dbReference type="Pfam" id="PF00621">
    <property type="entry name" value="RhoGEF"/>
    <property type="match status" value="1"/>
</dbReference>
<dbReference type="SUPFAM" id="SSF48065">
    <property type="entry name" value="DBL homology domain (DH-domain)"/>
    <property type="match status" value="1"/>
</dbReference>
<keyword evidence="1" id="KW-0597">Phosphoprotein</keyword>
<evidence type="ECO:0000256" key="2">
    <source>
        <dbReference type="ARBA" id="ARBA00022658"/>
    </source>
</evidence>
<dbReference type="InterPro" id="IPR001849">
    <property type="entry name" value="PH_domain"/>
</dbReference>
<feature type="region of interest" description="Disordered" evidence="3">
    <location>
        <begin position="1122"/>
        <end position="1152"/>
    </location>
</feature>
<dbReference type="InterPro" id="IPR043324">
    <property type="entry name" value="PH_PLEKHG1_G2_G3"/>
</dbReference>
<feature type="compositionally biased region" description="Basic and acidic residues" evidence="3">
    <location>
        <begin position="636"/>
        <end position="648"/>
    </location>
</feature>
<dbReference type="CDD" id="cd13243">
    <property type="entry name" value="PH_PLEKHG1_G2_G3"/>
    <property type="match status" value="1"/>
</dbReference>
<feature type="region of interest" description="Disordered" evidence="3">
    <location>
        <begin position="687"/>
        <end position="732"/>
    </location>
</feature>
<dbReference type="Proteomes" id="UP000571324">
    <property type="component" value="Unassembled WGS sequence"/>
</dbReference>
<dbReference type="InterPro" id="IPR055251">
    <property type="entry name" value="SOS1_NGEF_PH"/>
</dbReference>
<dbReference type="InterPro" id="IPR011993">
    <property type="entry name" value="PH-like_dom_sf"/>
</dbReference>
<feature type="region of interest" description="Disordered" evidence="3">
    <location>
        <begin position="63"/>
        <end position="100"/>
    </location>
</feature>
<dbReference type="PANTHER" id="PTHR45924">
    <property type="entry name" value="FI17866P1"/>
    <property type="match status" value="1"/>
</dbReference>
<gene>
    <name evidence="6" type="primary">Plekhg1</name>
    <name evidence="6" type="ORF">ORISOL_R02286</name>
</gene>
<feature type="region of interest" description="Disordered" evidence="3">
    <location>
        <begin position="618"/>
        <end position="662"/>
    </location>
</feature>
<feature type="region of interest" description="Disordered" evidence="3">
    <location>
        <begin position="1070"/>
        <end position="1101"/>
    </location>
</feature>
<dbReference type="Pfam" id="PF22697">
    <property type="entry name" value="SOS1_NGEF_PH"/>
    <property type="match status" value="1"/>
</dbReference>
<dbReference type="FunFam" id="1.20.900.10:FF:000019">
    <property type="entry name" value="Pleckstrin homology domain-containing family G member 1"/>
    <property type="match status" value="1"/>
</dbReference>
<dbReference type="Gene3D" id="1.20.900.10">
    <property type="entry name" value="Dbl homology (DH) domain"/>
    <property type="match status" value="1"/>
</dbReference>
<dbReference type="InterPro" id="IPR035899">
    <property type="entry name" value="DBL_dom_sf"/>
</dbReference>
<feature type="non-terminal residue" evidence="6">
    <location>
        <position position="1"/>
    </location>
</feature>
<accession>A0A7K6D3M5</accession>
<feature type="compositionally biased region" description="Polar residues" evidence="3">
    <location>
        <begin position="1139"/>
        <end position="1152"/>
    </location>
</feature>
<feature type="region of interest" description="Disordered" evidence="3">
    <location>
        <begin position="1"/>
        <end position="29"/>
    </location>
</feature>
<dbReference type="CDD" id="cd00160">
    <property type="entry name" value="RhoGEF"/>
    <property type="match status" value="1"/>
</dbReference>
<feature type="domain" description="DH" evidence="5">
    <location>
        <begin position="116"/>
        <end position="296"/>
    </location>
</feature>
<dbReference type="InterPro" id="IPR000219">
    <property type="entry name" value="DH_dom"/>
</dbReference>
<feature type="compositionally biased region" description="Basic and acidic residues" evidence="3">
    <location>
        <begin position="81"/>
        <end position="96"/>
    </location>
</feature>
<organism evidence="6 7">
    <name type="scientific">Origma solitaria</name>
    <dbReference type="NCBI Taxonomy" id="720586"/>
    <lineage>
        <taxon>Eukaryota</taxon>
        <taxon>Metazoa</taxon>
        <taxon>Chordata</taxon>
        <taxon>Craniata</taxon>
        <taxon>Vertebrata</taxon>
        <taxon>Euteleostomi</taxon>
        <taxon>Archelosauria</taxon>
        <taxon>Archosauria</taxon>
        <taxon>Dinosauria</taxon>
        <taxon>Saurischia</taxon>
        <taxon>Theropoda</taxon>
        <taxon>Coelurosauria</taxon>
        <taxon>Aves</taxon>
        <taxon>Neognathae</taxon>
        <taxon>Neoaves</taxon>
        <taxon>Telluraves</taxon>
        <taxon>Australaves</taxon>
        <taxon>Passeriformes</taxon>
        <taxon>Meliphagoidea</taxon>
        <taxon>Acanthizidae</taxon>
        <taxon>Origma</taxon>
    </lineage>
</organism>
<evidence type="ECO:0000313" key="6">
    <source>
        <dbReference type="EMBL" id="NWV20890.1"/>
    </source>
</evidence>
<feature type="compositionally biased region" description="Low complexity" evidence="3">
    <location>
        <begin position="9"/>
        <end position="21"/>
    </location>
</feature>
<sequence length="1410" mass="159143">MDLSDSDRPVSFSSTSSSASSRDSHCSFGSRMTLVSNSHLGLFNQDKETGAIKLELVPASRFSSNKTRKNLASEQEDPEESPEKRPSTPRKAEPKGVSKNCAMSLVTEPTSPKLLYVDRVVQEILETERMYVQDLKSIVKDYLDCITDQTKLSLGTEERSALFGNIQDIYHFNSELLQDLENCENDPVAIADCFVSKSEDFHIYTQYCTNYPRSVAVLTECMRNKALAKFFRERQEALQHSLPLGSYLLKPVQRILKYHLLLHEIENHLDKDTEGYDVVLDAIDTMQRVAWHINDMKRKHEHAIRLQEIQSLLTNWKGPDLTSYGELVLEGTFRIQRAKNERTLFLFDKMLLITKKRDEMFAYKAHILCGNLMLVEVIPKEPLSFSVFHYKNPKMQHTVQAKSQQDKRLWILHLKRLILENHPAKIPAKAKQAILEMDAIHHPGFHYIPEGEMKSSYQPKEGTTPHRVRRKSEPSSRGHKVLKSNGKLLCDPSDEELTQLNIDLPFSCTARQPQSPRQFSTPQSNSLIMNILGGSTSIRNIWTDHQIRQALFPSRRPPYENEDDEDDYQMFVPSASTSSTGSASAGERRGSSGRPCSWHLGQAYQNETSSPTHHKIVRRASSAGESHTCPASTRYKTGERASRREMKIAEGSSRNAYPESSEELTIDDIEHVYDNISYEDLKLMGLTRREETPRGPQRSARDSLYEAENKSSSDSPSKKKTANQKRTSIHASREEILLSKEAPTSSLDELRIVEDNIYDTILLPETSLLNFKCDALKSSKRRSFLEKDFAYCDNLQHFVSEESLQFSEDESPYHRVPIDNDYLSLVDSSSNSDSLSHKSAADKLSEEVDEIWNDLENYIKKNEEKTRERVLAAFPVCKDDMQERLHAGSTPELSKDVEFSLSTLSLPETPVFPKTVKPRAATISEANLRLEDTTPCKENSFMSLNRSSFSSAMPFVDSPYEPSSSALSSTPAEGLENDLVVMDKTKNRVFMMARQYSQKIKKANQLLKVKSPEQEQPASRQQKLKHKDLAAILEEKKQGGPAIGARIAEYSQLYDQIVFRESTLKVQKEVGATPQEPSAGRFSTATATSPPCSQPASEHSRAEDWLLHSTYSNGELADFSLWSDSPDPKSKNSYPEACTKSNSKQLPSAGSVPSLQISNRLHVPAQRWSAIISQPNKENLHQDHVYNSLGRRVSNIKPQAYSRSQSSSSIVVNRSGESIVYTNEIDKKKLHLNRNFRLNSHQAPGIASGCTGPEMRKQIPENCSDMILQDSQKVLRVNRASPLTAQMATQNYFSNFKDSEEGEGDDDDYVEIKSEDEGSDLETSQNQTRKSDPKLRNTDAVPSETFCGKTVSCTPAKSASSKHALTPYLTAYSDSDKLNDYLWRVPSPNQQNIVQSLREKFQCLSSSSFA</sequence>
<dbReference type="EMBL" id="VZRL01002366">
    <property type="protein sequence ID" value="NWV20890.1"/>
    <property type="molecule type" value="Genomic_DNA"/>
</dbReference>
<feature type="compositionally biased region" description="Polar residues" evidence="3">
    <location>
        <begin position="1081"/>
        <end position="1097"/>
    </location>
</feature>
<comment type="caution">
    <text evidence="6">The sequence shown here is derived from an EMBL/GenBank/DDBJ whole genome shotgun (WGS) entry which is preliminary data.</text>
</comment>
<dbReference type="GO" id="GO:0031267">
    <property type="term" value="F:small GTPase binding"/>
    <property type="evidence" value="ECO:0007669"/>
    <property type="project" value="TreeGrafter"/>
</dbReference>
<feature type="region of interest" description="Disordered" evidence="3">
    <location>
        <begin position="451"/>
        <end position="487"/>
    </location>
</feature>
<dbReference type="GO" id="GO:0005829">
    <property type="term" value="C:cytosol"/>
    <property type="evidence" value="ECO:0007669"/>
    <property type="project" value="UniProtKB-ARBA"/>
</dbReference>
<protein>
    <submittedName>
        <fullName evidence="6">PKHG1 protein</fullName>
    </submittedName>
</protein>
<dbReference type="SUPFAM" id="SSF50729">
    <property type="entry name" value="PH domain-like"/>
    <property type="match status" value="1"/>
</dbReference>
<dbReference type="PROSITE" id="PS50003">
    <property type="entry name" value="PH_DOMAIN"/>
    <property type="match status" value="1"/>
</dbReference>
<dbReference type="FunFam" id="2.30.29.30:FF:000132">
    <property type="entry name" value="pleckstrin homology domain-containing family G member 2"/>
    <property type="match status" value="1"/>
</dbReference>
<evidence type="ECO:0000259" key="5">
    <source>
        <dbReference type="PROSITE" id="PS50010"/>
    </source>
</evidence>
<evidence type="ECO:0000256" key="1">
    <source>
        <dbReference type="ARBA" id="ARBA00022553"/>
    </source>
</evidence>
<dbReference type="PROSITE" id="PS50010">
    <property type="entry name" value="DH_2"/>
    <property type="match status" value="1"/>
</dbReference>
<feature type="non-terminal residue" evidence="6">
    <location>
        <position position="1410"/>
    </location>
</feature>
<evidence type="ECO:0000313" key="7">
    <source>
        <dbReference type="Proteomes" id="UP000571324"/>
    </source>
</evidence>
<dbReference type="SMART" id="SM00233">
    <property type="entry name" value="PH"/>
    <property type="match status" value="1"/>
</dbReference>
<dbReference type="SMART" id="SM00325">
    <property type="entry name" value="RhoGEF"/>
    <property type="match status" value="1"/>
</dbReference>
<feature type="region of interest" description="Disordered" evidence="3">
    <location>
        <begin position="1315"/>
        <end position="1341"/>
    </location>
</feature>
<dbReference type="PANTHER" id="PTHR45924:SF1">
    <property type="entry name" value="PLECKSTRIN HOMOLOGY DOMAIN-CONTAINING FAMILY G MEMBER 1"/>
    <property type="match status" value="1"/>
</dbReference>
<keyword evidence="7" id="KW-1185">Reference proteome</keyword>
<dbReference type="OrthoDB" id="1594986at2759"/>
<proteinExistence type="predicted"/>
<name>A0A7K6D3M5_9PASS</name>